<evidence type="ECO:0000256" key="9">
    <source>
        <dbReference type="ARBA" id="ARBA00023242"/>
    </source>
</evidence>
<evidence type="ECO:0000313" key="14">
    <source>
        <dbReference type="EMBL" id="KAL3313239.1"/>
    </source>
</evidence>
<dbReference type="Proteomes" id="UP001626550">
    <property type="component" value="Unassembled WGS sequence"/>
</dbReference>
<evidence type="ECO:0000313" key="15">
    <source>
        <dbReference type="Proteomes" id="UP001626550"/>
    </source>
</evidence>
<dbReference type="PROSITE" id="PS00333">
    <property type="entry name" value="DNA_LIGASE_A2"/>
    <property type="match status" value="1"/>
</dbReference>
<evidence type="ECO:0000256" key="8">
    <source>
        <dbReference type="ARBA" id="ARBA00023204"/>
    </source>
</evidence>
<evidence type="ECO:0000256" key="3">
    <source>
        <dbReference type="ARBA" id="ARBA00022723"/>
    </source>
</evidence>
<dbReference type="PANTHER" id="PTHR45997">
    <property type="entry name" value="DNA LIGASE 4"/>
    <property type="match status" value="1"/>
</dbReference>
<evidence type="ECO:0000256" key="10">
    <source>
        <dbReference type="ARBA" id="ARBA00034003"/>
    </source>
</evidence>
<reference evidence="14 15" key="1">
    <citation type="submission" date="2024-11" db="EMBL/GenBank/DDBJ databases">
        <title>Adaptive evolution of stress response genes in parasites aligns with host niche diversity.</title>
        <authorList>
            <person name="Hahn C."/>
            <person name="Resl P."/>
        </authorList>
    </citation>
    <scope>NUCLEOTIDE SEQUENCE [LARGE SCALE GENOMIC DNA]</scope>
    <source>
        <strain evidence="14">EGGRZ-B1_66</strain>
        <tissue evidence="14">Body</tissue>
    </source>
</reference>
<evidence type="ECO:0000256" key="7">
    <source>
        <dbReference type="ARBA" id="ARBA00022842"/>
    </source>
</evidence>
<feature type="domain" description="ATP-dependent DNA ligase family profile" evidence="13">
    <location>
        <begin position="323"/>
        <end position="445"/>
    </location>
</feature>
<evidence type="ECO:0000256" key="12">
    <source>
        <dbReference type="RuleBase" id="RU004196"/>
    </source>
</evidence>
<name>A0ABD2Q128_9PLAT</name>
<comment type="similarity">
    <text evidence="1 12">Belongs to the ATP-dependent DNA ligase family.</text>
</comment>
<keyword evidence="9" id="KW-0539">Nucleus</keyword>
<dbReference type="SUPFAM" id="SSF56091">
    <property type="entry name" value="DNA ligase/mRNA capping enzyme, catalytic domain"/>
    <property type="match status" value="1"/>
</dbReference>
<evidence type="ECO:0000256" key="5">
    <source>
        <dbReference type="ARBA" id="ARBA00022763"/>
    </source>
</evidence>
<dbReference type="Pfam" id="PF16092">
    <property type="entry name" value="CFAP61_N"/>
    <property type="match status" value="2"/>
</dbReference>
<dbReference type="Gene3D" id="2.40.50.140">
    <property type="entry name" value="Nucleic acid-binding proteins"/>
    <property type="match status" value="1"/>
</dbReference>
<dbReference type="SUPFAM" id="SSF50249">
    <property type="entry name" value="Nucleic acid-binding proteins"/>
    <property type="match status" value="1"/>
</dbReference>
<dbReference type="PROSITE" id="PS50160">
    <property type="entry name" value="DNA_LIGASE_A3"/>
    <property type="match status" value="1"/>
</dbReference>
<comment type="catalytic activity">
    <reaction evidence="10 11">
        <text>ATP + (deoxyribonucleotide)n-3'-hydroxyl + 5'-phospho-(deoxyribonucleotide)m = (deoxyribonucleotide)n+m + AMP + diphosphate.</text>
        <dbReference type="EC" id="6.5.1.1"/>
    </reaction>
</comment>
<dbReference type="GO" id="GO:0006310">
    <property type="term" value="P:DNA recombination"/>
    <property type="evidence" value="ECO:0007669"/>
    <property type="project" value="UniProtKB-KW"/>
</dbReference>
<comment type="caution">
    <text evidence="14">The sequence shown here is derived from an EMBL/GenBank/DDBJ whole genome shotgun (WGS) entry which is preliminary data.</text>
</comment>
<proteinExistence type="inferred from homology"/>
<dbReference type="EC" id="6.5.1.1" evidence="11"/>
<keyword evidence="6 11" id="KW-0067">ATP-binding</keyword>
<evidence type="ECO:0000256" key="1">
    <source>
        <dbReference type="ARBA" id="ARBA00007572"/>
    </source>
</evidence>
<dbReference type="InterPro" id="IPR036599">
    <property type="entry name" value="DNA_ligase_N_sf"/>
</dbReference>
<dbReference type="Pfam" id="PF01068">
    <property type="entry name" value="DNA_ligase_A_M"/>
    <property type="match status" value="1"/>
</dbReference>
<dbReference type="InterPro" id="IPR012310">
    <property type="entry name" value="DNA_ligase_ATP-dep_cent"/>
</dbReference>
<dbReference type="GO" id="GO:0006281">
    <property type="term" value="P:DNA repair"/>
    <property type="evidence" value="ECO:0007669"/>
    <property type="project" value="UniProtKB-KW"/>
</dbReference>
<dbReference type="InterPro" id="IPR044125">
    <property type="entry name" value="Adenylation_DNA_ligase_IV"/>
</dbReference>
<dbReference type="InterPro" id="IPR029710">
    <property type="entry name" value="LIG4"/>
</dbReference>
<dbReference type="InterPro" id="IPR032151">
    <property type="entry name" value="CFAP61_N"/>
</dbReference>
<dbReference type="GO" id="GO:0005524">
    <property type="term" value="F:ATP binding"/>
    <property type="evidence" value="ECO:0007669"/>
    <property type="project" value="UniProtKB-KW"/>
</dbReference>
<keyword evidence="7" id="KW-0460">Magnesium</keyword>
<keyword evidence="2 11" id="KW-0436">Ligase</keyword>
<dbReference type="PROSITE" id="PS00697">
    <property type="entry name" value="DNA_LIGASE_A1"/>
    <property type="match status" value="1"/>
</dbReference>
<keyword evidence="8 11" id="KW-0234">DNA repair</keyword>
<protein>
    <recommendedName>
        <fullName evidence="11">DNA ligase</fullName>
        <ecNumber evidence="11">6.5.1.1</ecNumber>
    </recommendedName>
</protein>
<dbReference type="GO" id="GO:0046872">
    <property type="term" value="F:metal ion binding"/>
    <property type="evidence" value="ECO:0007669"/>
    <property type="project" value="UniProtKB-KW"/>
</dbReference>
<keyword evidence="5 11" id="KW-0227">DNA damage</keyword>
<dbReference type="InterPro" id="IPR012309">
    <property type="entry name" value="DNA_ligase_ATP-dep_C"/>
</dbReference>
<dbReference type="Gene3D" id="3.40.50.10190">
    <property type="entry name" value="BRCT domain"/>
    <property type="match status" value="1"/>
</dbReference>
<dbReference type="InterPro" id="IPR016059">
    <property type="entry name" value="DNA_ligase_ATP-dep_CS"/>
</dbReference>
<sequence>MAKFKGFLQSWDKLAEKELGEDFDFHPGLYRAALFNLLCILYPDLVKDQPSYCLKPITLTRVYLKTLGLSPHCKDALKLKYFNCNGGDFADVLHQVLAPRAVCSKKLSLLDVQQRLKTITRATKVADKVKIFTEFTRCCDALEQKWIARLITSKNTGLGLGRKTILDMAHPSASLFLASTPNLLTICASLLSLSIHSVYSEERLTSLCKSELRLFVPFAPMLCQRANSCDELVGFVQAPNVLLETKYDGERVQIHKSDTTYRYWSRSGLEWTENYAHLSQRLNEHNPFAGHVKSCVLDGEMLGYDARAKRFVNKATGFDVKHCEGKKTHPAFIAFDVLFLNGVDQSKKSTKERKLLLVEMFGLETCDEGLSTSPKCVLEDTLYLANFCIVPCLKEEGLIAKTLSSTYQQGKRNKSGWFKLKPDYVDGLMTDFDCVVVGGYLSDAKFSATPNHINCIVKAFLCAVVGNGENFLSFCRVSTGLTREELTQVNEKLRPHWTISVPSWLDLGSDVPDVFVKPEQSLVMQIHGAELVKTRSFAAGLTMRFPRIVGLREDKPWDQVTTLKELHRINTASGGKLVQACVPNSDIEDDDQLDIGPVAKGDGPEFCLLLSNKAIEEGVKHRVEQLISDKGFRISMNPQASTDYVVADTLDEKGSLIFRVRNLMQASQRRQASGKEGAFDIVKADWILRWPLAENWLPPVASDFICARASTKERLSNSTEIETFSPVDKFGDDFIQPATATSLGQTFSHMQCSSPSDKFQCGPMEPIRVPGLTEEEARQLACENNIDCMLTGPLSACFILLVGCSADGLAGELRLKLLAVAGRFMGATVVDTVQVDEPRQLKMGQYRELTHVCVDSDAISLSDCFLEQIGFERLSPDEGLGMDYFQLSRSKFLKQLKVTARVAKPEDQIDMAPLFNKQSDILRQYYGEYYIAELVEAQNDETKCFALENCEKKTVAFICVTSKFDYHRLIDTYDLSLFLPELITKTHENRPWNERHLKDDQDSPKVEADSITKRALVIELFAIEPEFESRASEILKVVFRNFPNHEILLMAKPTDCIVPALLKDFVKLHPWPKRDSNYDLYCFHRGNLEGKLTFRKSLRKDLDQIKLLIRNMLDVDQNAILSHLKDYYQFGRTKMHEKLQVCVALTKANELVGFAILSDEENIDWVRANYCLDDYIYFEHYDRRSHGRLLHFHLLPRFHNQDQMFLKEMMSLYCRKSIFFYNQMSPENTLISCFERMSILGVREPLIYSENRDLDQQLLPTEETVYGFKNCFKDPAMVKPNLFHLPWKSIFTDRLEISSKIVVIGASTTGIAFLDRLANEFVVLFLLQQDRFALLVAITSFKIWF</sequence>
<dbReference type="Gene3D" id="3.30.470.30">
    <property type="entry name" value="DNA ligase/mRNA capping enzyme"/>
    <property type="match status" value="1"/>
</dbReference>
<evidence type="ECO:0000256" key="11">
    <source>
        <dbReference type="RuleBase" id="RU000617"/>
    </source>
</evidence>
<evidence type="ECO:0000256" key="6">
    <source>
        <dbReference type="ARBA" id="ARBA00022840"/>
    </source>
</evidence>
<dbReference type="Gene3D" id="1.10.3260.10">
    <property type="entry name" value="DNA ligase, ATP-dependent, N-terminal domain"/>
    <property type="match status" value="1"/>
</dbReference>
<dbReference type="InterPro" id="IPR000977">
    <property type="entry name" value="DNA_ligase_ATP-dep"/>
</dbReference>
<dbReference type="GO" id="GO:0003910">
    <property type="term" value="F:DNA ligase (ATP) activity"/>
    <property type="evidence" value="ECO:0007669"/>
    <property type="project" value="UniProtKB-EC"/>
</dbReference>
<keyword evidence="4 11" id="KW-0547">Nucleotide-binding</keyword>
<organism evidence="14 15">
    <name type="scientific">Cichlidogyrus casuarinus</name>
    <dbReference type="NCBI Taxonomy" id="1844966"/>
    <lineage>
        <taxon>Eukaryota</taxon>
        <taxon>Metazoa</taxon>
        <taxon>Spiralia</taxon>
        <taxon>Lophotrochozoa</taxon>
        <taxon>Platyhelminthes</taxon>
        <taxon>Monogenea</taxon>
        <taxon>Monopisthocotylea</taxon>
        <taxon>Dactylogyridea</taxon>
        <taxon>Ancyrocephalidae</taxon>
        <taxon>Cichlidogyrus</taxon>
    </lineage>
</organism>
<dbReference type="Pfam" id="PF04679">
    <property type="entry name" value="DNA_ligase_A_C"/>
    <property type="match status" value="1"/>
</dbReference>
<dbReference type="Pfam" id="PF04675">
    <property type="entry name" value="DNA_ligase_A_N"/>
    <property type="match status" value="1"/>
</dbReference>
<accession>A0ABD2Q128</accession>
<dbReference type="InterPro" id="IPR012340">
    <property type="entry name" value="NA-bd_OB-fold"/>
</dbReference>
<keyword evidence="3" id="KW-0479">Metal-binding</keyword>
<dbReference type="CDD" id="cd07903">
    <property type="entry name" value="Adenylation_DNA_ligase_IV"/>
    <property type="match status" value="1"/>
</dbReference>
<dbReference type="NCBIfam" id="TIGR00574">
    <property type="entry name" value="dnl1"/>
    <property type="match status" value="1"/>
</dbReference>
<evidence type="ECO:0000259" key="13">
    <source>
        <dbReference type="PROSITE" id="PS50160"/>
    </source>
</evidence>
<evidence type="ECO:0000256" key="4">
    <source>
        <dbReference type="ARBA" id="ARBA00022741"/>
    </source>
</evidence>
<evidence type="ECO:0000256" key="2">
    <source>
        <dbReference type="ARBA" id="ARBA00022598"/>
    </source>
</evidence>
<dbReference type="EMBL" id="JBJKFK010001379">
    <property type="protein sequence ID" value="KAL3313239.1"/>
    <property type="molecule type" value="Genomic_DNA"/>
</dbReference>
<gene>
    <name evidence="14" type="primary">LIG4</name>
    <name evidence="14" type="ORF">Ciccas_008157</name>
</gene>
<dbReference type="PANTHER" id="PTHR45997:SF1">
    <property type="entry name" value="DNA LIGASE 4"/>
    <property type="match status" value="1"/>
</dbReference>
<keyword evidence="11" id="KW-0233">DNA recombination</keyword>
<dbReference type="InterPro" id="IPR012308">
    <property type="entry name" value="DNA_ligase_ATP-dep_N"/>
</dbReference>
<keyword evidence="15" id="KW-1185">Reference proteome</keyword>
<dbReference type="InterPro" id="IPR036420">
    <property type="entry name" value="BRCT_dom_sf"/>
</dbReference>